<keyword evidence="2" id="KW-0812">Transmembrane</keyword>
<feature type="region of interest" description="Disordered" evidence="1">
    <location>
        <begin position="1"/>
        <end position="151"/>
    </location>
</feature>
<sequence>MSSPPPTPPPLPRRPGSAVLDSPAATPPPLPARPTPPPAPAATPSLASFSSSGSTSTSSTVTAAPPPSRPVPPTPILLPPRPPSPNPEAEAPAAPRLDPLAQDDGDFSSDSDSDSDSEKEDAYETLASRIAAAHPMSDDTSTLNSFDSGKTSRSARLKGLRRRVLGGFRKDEAIHKKYDDASSYVESVAEEDEEAALRRALNELEDVKVARFLERVGHRVQEVSIAPPSGPVVFPETSSFTYNGRTDWYGFGTAWLSTVAAAYCPHALLAAPPRNKLSLSFLMDELERVYVLAPPTLAEQVIEGELARIWRWESPQTWKWCAIYASLWITDLIPALPILILLYLIVNARLFPPTPAELLAEGKEQVARSKEAAELSKQLKSSSRVGLVLGSAARGVVSSFRDNDRSSEQGSALARGLGESAMLGGLAGGLRIDSEVMQRARKKEVPPSAMARALMGASSGAGGIGGGDRMRYEPPQTPPPTASATSPPATPPVTQLKHHPDGGISLYRLVTELGRVLGPSAQQMLADGADIGEKIKNILTHPEHPSVTPILLRLVGLFVILLVIPTWIQIKFAWAYLGFEFFFLWRLRELLPQYRKALTPIWWLLLGAPTDAEFATFVLQKRSQEKRPLRGRKTIKRMAKAQARASSDVSQLNGPYLGSNGGLAPSRSSLSVNRSSLDLNRTLTSDSTRDGPAFEPEEPIGVFFALFTGIPGDLIITPSRIRFSSTRGFRTLSLVSGKLAKKLASRSSADLSDSESVKSVKVAETGYAVDLGVEQVVGVKKESRFRFEGLLITTKSGEVFRLANVSDRDDAFNKLLSVTPTSFQVSR</sequence>
<keyword evidence="4" id="KW-1185">Reference proteome</keyword>
<dbReference type="EMBL" id="MCGR01000108">
    <property type="protein sequence ID" value="ORY51222.1"/>
    <property type="molecule type" value="Genomic_DNA"/>
</dbReference>
<feature type="compositionally biased region" description="Low complexity" evidence="1">
    <location>
        <begin position="482"/>
        <end position="495"/>
    </location>
</feature>
<feature type="compositionally biased region" description="Pro residues" evidence="1">
    <location>
        <begin position="1"/>
        <end position="13"/>
    </location>
</feature>
<evidence type="ECO:0000313" key="3">
    <source>
        <dbReference type="EMBL" id="ORY51222.1"/>
    </source>
</evidence>
<comment type="caution">
    <text evidence="3">The sequence shown here is derived from an EMBL/GenBank/DDBJ whole genome shotgun (WGS) entry which is preliminary data.</text>
</comment>
<reference evidence="3 4" key="1">
    <citation type="submission" date="2016-07" db="EMBL/GenBank/DDBJ databases">
        <title>Pervasive Adenine N6-methylation of Active Genes in Fungi.</title>
        <authorList>
            <consortium name="DOE Joint Genome Institute"/>
            <person name="Mondo S.J."/>
            <person name="Dannebaum R.O."/>
            <person name="Kuo R.C."/>
            <person name="Labutti K."/>
            <person name="Haridas S."/>
            <person name="Kuo A."/>
            <person name="Salamov A."/>
            <person name="Ahrendt S.R."/>
            <person name="Lipzen A."/>
            <person name="Sullivan W."/>
            <person name="Andreopoulos W.B."/>
            <person name="Clum A."/>
            <person name="Lindquist E."/>
            <person name="Daum C."/>
            <person name="Ramamoorthy G.K."/>
            <person name="Gryganskyi A."/>
            <person name="Culley D."/>
            <person name="Magnuson J.K."/>
            <person name="James T.Y."/>
            <person name="O'Malley M.A."/>
            <person name="Stajich J.E."/>
            <person name="Spatafora J.W."/>
            <person name="Visel A."/>
            <person name="Grigoriev I.V."/>
        </authorList>
    </citation>
    <scope>NUCLEOTIDE SEQUENCE [LARGE SCALE GENOMIC DNA]</scope>
    <source>
        <strain evidence="3 4">62-1032</strain>
    </source>
</reference>
<feature type="compositionally biased region" description="Pro residues" evidence="1">
    <location>
        <begin position="64"/>
        <end position="86"/>
    </location>
</feature>
<organism evidence="3 4">
    <name type="scientific">Leucosporidium creatinivorum</name>
    <dbReference type="NCBI Taxonomy" id="106004"/>
    <lineage>
        <taxon>Eukaryota</taxon>
        <taxon>Fungi</taxon>
        <taxon>Dikarya</taxon>
        <taxon>Basidiomycota</taxon>
        <taxon>Pucciniomycotina</taxon>
        <taxon>Microbotryomycetes</taxon>
        <taxon>Leucosporidiales</taxon>
        <taxon>Leucosporidium</taxon>
    </lineage>
</organism>
<feature type="compositionally biased region" description="Acidic residues" evidence="1">
    <location>
        <begin position="101"/>
        <end position="123"/>
    </location>
</feature>
<gene>
    <name evidence="3" type="ORF">BCR35DRAFT_310717</name>
</gene>
<feature type="compositionally biased region" description="Low complexity" evidence="1">
    <location>
        <begin position="87"/>
        <end position="100"/>
    </location>
</feature>
<dbReference type="AlphaFoldDB" id="A0A1Y2CW12"/>
<evidence type="ECO:0008006" key="5">
    <source>
        <dbReference type="Google" id="ProtNLM"/>
    </source>
</evidence>
<evidence type="ECO:0000313" key="4">
    <source>
        <dbReference type="Proteomes" id="UP000193467"/>
    </source>
</evidence>
<feature type="non-terminal residue" evidence="3">
    <location>
        <position position="1"/>
    </location>
</feature>
<dbReference type="InterPro" id="IPR037847">
    <property type="entry name" value="GRAMDC4"/>
</dbReference>
<evidence type="ECO:0000256" key="1">
    <source>
        <dbReference type="SAM" id="MobiDB-lite"/>
    </source>
</evidence>
<accession>A0A1Y2CW12</accession>
<feature type="compositionally biased region" description="Pro residues" evidence="1">
    <location>
        <begin position="25"/>
        <end position="41"/>
    </location>
</feature>
<dbReference type="InParanoid" id="A0A1Y2CW12"/>
<proteinExistence type="predicted"/>
<dbReference type="Proteomes" id="UP000193467">
    <property type="component" value="Unassembled WGS sequence"/>
</dbReference>
<dbReference type="PANTHER" id="PTHR37402">
    <property type="entry name" value="GRAM DOMAIN-CONTAINING PROTEIN 4"/>
    <property type="match status" value="1"/>
</dbReference>
<keyword evidence="2" id="KW-0472">Membrane</keyword>
<feature type="compositionally biased region" description="Low complexity" evidence="1">
    <location>
        <begin position="42"/>
        <end position="63"/>
    </location>
</feature>
<feature type="transmembrane region" description="Helical" evidence="2">
    <location>
        <begin position="323"/>
        <end position="346"/>
    </location>
</feature>
<feature type="compositionally biased region" description="Polar residues" evidence="1">
    <location>
        <begin position="138"/>
        <end position="151"/>
    </location>
</feature>
<dbReference type="PANTHER" id="PTHR37402:SF1">
    <property type="entry name" value="GRAM DOMAIN-CONTAINING PROTEIN 4"/>
    <property type="match status" value="1"/>
</dbReference>
<keyword evidence="2" id="KW-1133">Transmembrane helix</keyword>
<dbReference type="GO" id="GO:0006915">
    <property type="term" value="P:apoptotic process"/>
    <property type="evidence" value="ECO:0007669"/>
    <property type="project" value="InterPro"/>
</dbReference>
<dbReference type="STRING" id="106004.A0A1Y2CW12"/>
<evidence type="ECO:0000256" key="2">
    <source>
        <dbReference type="SAM" id="Phobius"/>
    </source>
</evidence>
<feature type="transmembrane region" description="Helical" evidence="2">
    <location>
        <begin position="554"/>
        <end position="577"/>
    </location>
</feature>
<name>A0A1Y2CW12_9BASI</name>
<feature type="region of interest" description="Disordered" evidence="1">
    <location>
        <begin position="457"/>
        <end position="497"/>
    </location>
</feature>
<protein>
    <recommendedName>
        <fullName evidence="5">GRAM domain-containing protein</fullName>
    </recommendedName>
</protein>
<dbReference type="OrthoDB" id="1708389at2759"/>